<protein>
    <submittedName>
        <fullName evidence="1">Uncharacterized protein</fullName>
    </submittedName>
</protein>
<evidence type="ECO:0000313" key="1">
    <source>
        <dbReference type="EMBL" id="OIW07732.1"/>
    </source>
</evidence>
<keyword evidence="2" id="KW-1185">Reference proteome</keyword>
<gene>
    <name evidence="1" type="ORF">TanjilG_11890</name>
</gene>
<organism evidence="1 2">
    <name type="scientific">Lupinus angustifolius</name>
    <name type="common">Narrow-leaved blue lupine</name>
    <dbReference type="NCBI Taxonomy" id="3871"/>
    <lineage>
        <taxon>Eukaryota</taxon>
        <taxon>Viridiplantae</taxon>
        <taxon>Streptophyta</taxon>
        <taxon>Embryophyta</taxon>
        <taxon>Tracheophyta</taxon>
        <taxon>Spermatophyta</taxon>
        <taxon>Magnoliopsida</taxon>
        <taxon>eudicotyledons</taxon>
        <taxon>Gunneridae</taxon>
        <taxon>Pentapetalae</taxon>
        <taxon>rosids</taxon>
        <taxon>fabids</taxon>
        <taxon>Fabales</taxon>
        <taxon>Fabaceae</taxon>
        <taxon>Papilionoideae</taxon>
        <taxon>50 kb inversion clade</taxon>
        <taxon>genistoids sensu lato</taxon>
        <taxon>core genistoids</taxon>
        <taxon>Genisteae</taxon>
        <taxon>Lupinus</taxon>
    </lineage>
</organism>
<accession>A0A1J7H553</accession>
<reference evidence="1 2" key="1">
    <citation type="journal article" date="2017" name="Plant Biotechnol. J.">
        <title>A comprehensive draft genome sequence for lupin (Lupinus angustifolius), an emerging health food: insights into plant-microbe interactions and legume evolution.</title>
        <authorList>
            <person name="Hane J.K."/>
            <person name="Ming Y."/>
            <person name="Kamphuis L.G."/>
            <person name="Nelson M.N."/>
            <person name="Garg G."/>
            <person name="Atkins C.A."/>
            <person name="Bayer P.E."/>
            <person name="Bravo A."/>
            <person name="Bringans S."/>
            <person name="Cannon S."/>
            <person name="Edwards D."/>
            <person name="Foley R."/>
            <person name="Gao L.L."/>
            <person name="Harrison M.J."/>
            <person name="Huang W."/>
            <person name="Hurgobin B."/>
            <person name="Li S."/>
            <person name="Liu C.W."/>
            <person name="McGrath A."/>
            <person name="Morahan G."/>
            <person name="Murray J."/>
            <person name="Weller J."/>
            <person name="Jian J."/>
            <person name="Singh K.B."/>
        </authorList>
    </citation>
    <scope>NUCLEOTIDE SEQUENCE [LARGE SCALE GENOMIC DNA]</scope>
    <source>
        <strain evidence="2">cv. Tanjil</strain>
        <tissue evidence="1">Whole plant</tissue>
    </source>
</reference>
<evidence type="ECO:0000313" key="2">
    <source>
        <dbReference type="Proteomes" id="UP000188354"/>
    </source>
</evidence>
<sequence length="79" mass="9425">MPCRWRNSRLMSHSPNLLVVHESLMVELKPIKEYRRYMPQRLSRDVFLQWIFTVARRRDLTKGDSGVPTQNCSTKTKSF</sequence>
<dbReference type="AlphaFoldDB" id="A0A1J7H553"/>
<dbReference type="EMBL" id="CM007367">
    <property type="protein sequence ID" value="OIW07732.1"/>
    <property type="molecule type" value="Genomic_DNA"/>
</dbReference>
<proteinExistence type="predicted"/>
<name>A0A1J7H553_LUPAN</name>
<dbReference type="Gramene" id="OIW07732">
    <property type="protein sequence ID" value="OIW07732"/>
    <property type="gene ID" value="TanjilG_11890"/>
</dbReference>
<dbReference type="Proteomes" id="UP000188354">
    <property type="component" value="Chromosome LG07"/>
</dbReference>